<evidence type="ECO:0000256" key="3">
    <source>
        <dbReference type="ARBA" id="ARBA00022448"/>
    </source>
</evidence>
<evidence type="ECO:0000259" key="10">
    <source>
        <dbReference type="PROSITE" id="PS50850"/>
    </source>
</evidence>
<dbReference type="Pfam" id="PF07690">
    <property type="entry name" value="MFS_1"/>
    <property type="match status" value="1"/>
</dbReference>
<feature type="transmembrane region" description="Helical" evidence="9">
    <location>
        <begin position="451"/>
        <end position="468"/>
    </location>
</feature>
<organism evidence="11 13">
    <name type="scientific">Lachancea thermotolerans (strain ATCC 56472 / CBS 6340 / NRRL Y-8284)</name>
    <name type="common">Yeast</name>
    <name type="synonym">Kluyveromyces thermotolerans</name>
    <dbReference type="NCBI Taxonomy" id="559295"/>
    <lineage>
        <taxon>Eukaryota</taxon>
        <taxon>Fungi</taxon>
        <taxon>Dikarya</taxon>
        <taxon>Ascomycota</taxon>
        <taxon>Saccharomycotina</taxon>
        <taxon>Saccharomycetes</taxon>
        <taxon>Saccharomycetales</taxon>
        <taxon>Saccharomycetaceae</taxon>
        <taxon>Lachancea</taxon>
    </lineage>
</organism>
<keyword evidence="5 9" id="KW-1133">Transmembrane helix</keyword>
<dbReference type="GeneID" id="8294947"/>
<evidence type="ECO:0000256" key="7">
    <source>
        <dbReference type="ARBA" id="ARBA00023136"/>
    </source>
</evidence>
<protein>
    <submittedName>
        <fullName evidence="11">KLTH0B10450p</fullName>
    </submittedName>
    <submittedName>
        <fullName evidence="12">KLTH0D00110p</fullName>
    </submittedName>
</protein>
<dbReference type="HOGENOM" id="CLU_012970_2_1_1"/>
<feature type="transmembrane region" description="Helical" evidence="9">
    <location>
        <begin position="229"/>
        <end position="250"/>
    </location>
</feature>
<evidence type="ECO:0000256" key="4">
    <source>
        <dbReference type="ARBA" id="ARBA00022692"/>
    </source>
</evidence>
<feature type="transmembrane region" description="Helical" evidence="9">
    <location>
        <begin position="397"/>
        <end position="418"/>
    </location>
</feature>
<feature type="transmembrane region" description="Helical" evidence="9">
    <location>
        <begin position="357"/>
        <end position="385"/>
    </location>
</feature>
<dbReference type="GeneID" id="8291086"/>
<dbReference type="RefSeq" id="XP_002552733.1">
    <property type="nucleotide sequence ID" value="XM_002552687.1"/>
</dbReference>
<evidence type="ECO:0000313" key="12">
    <source>
        <dbReference type="EMBL" id="CAR22295.1"/>
    </source>
</evidence>
<proteinExistence type="inferred from homology"/>
<dbReference type="Gene3D" id="1.20.1250.20">
    <property type="entry name" value="MFS general substrate transporter like domains"/>
    <property type="match status" value="2"/>
</dbReference>
<comment type="similarity">
    <text evidence="2">Belongs to the major facilitator superfamily.</text>
</comment>
<feature type="transmembrane region" description="Helical" evidence="9">
    <location>
        <begin position="288"/>
        <end position="308"/>
    </location>
</feature>
<keyword evidence="7 9" id="KW-0472">Membrane</keyword>
<name>C5DDD7_LACTC</name>
<dbReference type="EMBL" id="CU928168">
    <property type="protein sequence ID" value="CAR22295.1"/>
    <property type="molecule type" value="Genomic_DNA"/>
</dbReference>
<feature type="domain" description="Major facilitator superfamily (MFS) profile" evidence="10">
    <location>
        <begin position="74"/>
        <end position="584"/>
    </location>
</feature>
<dbReference type="Proteomes" id="UP000002036">
    <property type="component" value="Chromosome B"/>
</dbReference>
<evidence type="ECO:0000256" key="1">
    <source>
        <dbReference type="ARBA" id="ARBA00004127"/>
    </source>
</evidence>
<feature type="compositionally biased region" description="Basic and acidic residues" evidence="8">
    <location>
        <begin position="29"/>
        <end position="41"/>
    </location>
</feature>
<dbReference type="GO" id="GO:0005768">
    <property type="term" value="C:endosome"/>
    <property type="evidence" value="ECO:0007669"/>
    <property type="project" value="TreeGrafter"/>
</dbReference>
<feature type="region of interest" description="Disordered" evidence="8">
    <location>
        <begin position="1"/>
        <end position="41"/>
    </location>
</feature>
<accession>C5DDD7</accession>
<dbReference type="GO" id="GO:0005774">
    <property type="term" value="C:vacuolar membrane"/>
    <property type="evidence" value="ECO:0007669"/>
    <property type="project" value="TreeGrafter"/>
</dbReference>
<dbReference type="RefSeq" id="XP_002552236.1">
    <property type="nucleotide sequence ID" value="XM_002552190.1"/>
</dbReference>
<dbReference type="GO" id="GO:0005886">
    <property type="term" value="C:plasma membrane"/>
    <property type="evidence" value="ECO:0007669"/>
    <property type="project" value="TreeGrafter"/>
</dbReference>
<dbReference type="FunFam" id="1.20.1250.20:FF:000197">
    <property type="entry name" value="Siderophore iron transporter 1"/>
    <property type="match status" value="1"/>
</dbReference>
<dbReference type="Proteomes" id="UP000002036">
    <property type="component" value="Chromosome D"/>
</dbReference>
<feature type="transmembrane region" description="Helical" evidence="9">
    <location>
        <begin position="561"/>
        <end position="580"/>
    </location>
</feature>
<dbReference type="GO" id="GO:0015343">
    <property type="term" value="F:siderophore-iron transmembrane transporter activity"/>
    <property type="evidence" value="ECO:0007669"/>
    <property type="project" value="TreeGrafter"/>
</dbReference>
<evidence type="ECO:0000256" key="9">
    <source>
        <dbReference type="SAM" id="Phobius"/>
    </source>
</evidence>
<feature type="transmembrane region" description="Helical" evidence="9">
    <location>
        <begin position="108"/>
        <end position="127"/>
    </location>
</feature>
<dbReference type="PANTHER" id="PTHR23501:SF92">
    <property type="entry name" value="GLUTATHIONE EXCHANGER 1-RELATED"/>
    <property type="match status" value="1"/>
</dbReference>
<feature type="transmembrane region" description="Helical" evidence="9">
    <location>
        <begin position="133"/>
        <end position="153"/>
    </location>
</feature>
<dbReference type="eggNOG" id="KOG0254">
    <property type="taxonomic scope" value="Eukaryota"/>
</dbReference>
<evidence type="ECO:0000313" key="11">
    <source>
        <dbReference type="EMBL" id="CAR21798.1"/>
    </source>
</evidence>
<dbReference type="InterPro" id="IPR011701">
    <property type="entry name" value="MFS"/>
</dbReference>
<dbReference type="InParanoid" id="C5DDD7"/>
<evidence type="ECO:0000313" key="13">
    <source>
        <dbReference type="Proteomes" id="UP000002036"/>
    </source>
</evidence>
<sequence length="620" mass="69665">MPEYQQGGPSLGSESTPNENYGKANVVQTEKEFSHDSKNEPELGDKLQITKRIVIRKAELMANQYDGWLLKSMFLFSAFICAFSYGLDSIIRSIYMTYAMNDYQTHSLLSTVSVISLTISAVAQIFFAGLSDVFGRLSMFIVAIMFYVVGTVIQSQAYDVQRYAAGSIFYYIGLVGSMFQVTLMLSDCSSLKWRLLYNFVPAWPALVTVWISGNVVHVANPEKNWSWGIAMWAFIFPATCLPIIGCLLHMRWKLRNNSEWKELQEEKTYFQTHGLVQTLKQLFWKLDVVGVLLFSVSTGCILIPLTIAGGASTHWRSAKVIAPLVLGSLLVPFFIYWESKLALVPLAPFKMLKDRGIWAPLLITFLICFIYMMAAGYLYTILLVAGNESSLSATRITSLYSFVAAVFSPVVGIFVARFSRLKPFAVFGCSLYFVTMALFYHFRGGTDTGKGVIGAMVVWGITSCFFNYPINISMQTVTSHENMATVTAFGLTIFRIGGAVGAAVSGAIWTQSLYPRLLKALGDPTLALEAYNMPLSFMLKHEWGTPARDAMIEAYRYVQKYEVLVGLIFVAPMFLLTFFLRDPPLTEDYGQKLEDDEYVKHDDPITDWIAERFSSFKKHE</sequence>
<evidence type="ECO:0000256" key="8">
    <source>
        <dbReference type="SAM" id="MobiDB-lite"/>
    </source>
</evidence>
<dbReference type="EMBL" id="CU928166">
    <property type="protein sequence ID" value="CAR21798.1"/>
    <property type="molecule type" value="Genomic_DNA"/>
</dbReference>
<dbReference type="SUPFAM" id="SSF103473">
    <property type="entry name" value="MFS general substrate transporter"/>
    <property type="match status" value="1"/>
</dbReference>
<dbReference type="PROSITE" id="PS50850">
    <property type="entry name" value="MFS"/>
    <property type="match status" value="1"/>
</dbReference>
<keyword evidence="6" id="KW-0406">Ion transport</keyword>
<dbReference type="InterPro" id="IPR020846">
    <property type="entry name" value="MFS_dom"/>
</dbReference>
<feature type="transmembrane region" description="Helical" evidence="9">
    <location>
        <begin position="320"/>
        <end position="337"/>
    </location>
</feature>
<evidence type="ECO:0000256" key="2">
    <source>
        <dbReference type="ARBA" id="ARBA00008335"/>
    </source>
</evidence>
<evidence type="ECO:0000256" key="5">
    <source>
        <dbReference type="ARBA" id="ARBA00022989"/>
    </source>
</evidence>
<gene>
    <name evidence="11" type="ordered locus">KLTH0B10450g</name>
    <name evidence="12" type="ordered locus">KLTH0D00110g</name>
</gene>
<evidence type="ECO:0000256" key="6">
    <source>
        <dbReference type="ARBA" id="ARBA00023065"/>
    </source>
</evidence>
<feature type="transmembrane region" description="Helical" evidence="9">
    <location>
        <begin position="165"/>
        <end position="183"/>
    </location>
</feature>
<dbReference type="KEGG" id="lth:KLTH0D00110g"/>
<keyword evidence="4 9" id="KW-0812">Transmembrane</keyword>
<dbReference type="AlphaFoldDB" id="C5DDD7"/>
<keyword evidence="13" id="KW-1185">Reference proteome</keyword>
<dbReference type="InterPro" id="IPR036259">
    <property type="entry name" value="MFS_trans_sf"/>
</dbReference>
<dbReference type="KEGG" id="lth:KLTH0B10450g"/>
<reference evidence="11" key="2">
    <citation type="submission" date="2009-06" db="EMBL/GenBank/DDBJ databases">
        <authorList>
            <person name="Genoscope - CEA"/>
        </authorList>
    </citation>
    <scope>NUCLEOTIDE SEQUENCE</scope>
    <source>
        <strain>CBS 6340</strain>
    </source>
</reference>
<dbReference type="PANTHER" id="PTHR23501">
    <property type="entry name" value="MAJOR FACILITATOR SUPERFAMILY"/>
    <property type="match status" value="1"/>
</dbReference>
<feature type="transmembrane region" description="Helical" evidence="9">
    <location>
        <begin position="424"/>
        <end position="442"/>
    </location>
</feature>
<comment type="subcellular location">
    <subcellularLocation>
        <location evidence="1">Endomembrane system</location>
        <topology evidence="1">Multi-pass membrane protein</topology>
    </subcellularLocation>
</comment>
<feature type="transmembrane region" description="Helical" evidence="9">
    <location>
        <begin position="68"/>
        <end position="87"/>
    </location>
</feature>
<feature type="transmembrane region" description="Helical" evidence="9">
    <location>
        <begin position="488"/>
        <end position="509"/>
    </location>
</feature>
<reference evidence="11 13" key="1">
    <citation type="journal article" date="2009" name="Genome Res.">
        <title>Comparative genomics of protoploid Saccharomycetaceae.</title>
        <authorList>
            <consortium name="The Genolevures Consortium"/>
            <person name="Souciet J.-L."/>
            <person name="Dujon B."/>
            <person name="Gaillardin C."/>
            <person name="Johnston M."/>
            <person name="Baret P.V."/>
            <person name="Cliften P."/>
            <person name="Sherman D.J."/>
            <person name="Weissenbach J."/>
            <person name="Westhof E."/>
            <person name="Wincker P."/>
            <person name="Jubin C."/>
            <person name="Poulain J."/>
            <person name="Barbe V."/>
            <person name="Segurens B."/>
            <person name="Artiguenave F."/>
            <person name="Anthouard V."/>
            <person name="Vacherie B."/>
            <person name="Val M.-E."/>
            <person name="Fulton R.S."/>
            <person name="Minx P."/>
            <person name="Wilson R."/>
            <person name="Durrens P."/>
            <person name="Jean G."/>
            <person name="Marck C."/>
            <person name="Martin T."/>
            <person name="Nikolski M."/>
            <person name="Rolland T."/>
            <person name="Seret M.-L."/>
            <person name="Casaregola S."/>
            <person name="Despons L."/>
            <person name="Fairhead C."/>
            <person name="Fischer G."/>
            <person name="Lafontaine I."/>
            <person name="Leh V."/>
            <person name="Lemaire M."/>
            <person name="de Montigny J."/>
            <person name="Neuveglise C."/>
            <person name="Thierry A."/>
            <person name="Blanc-Lenfle I."/>
            <person name="Bleykasten C."/>
            <person name="Diffels J."/>
            <person name="Fritsch E."/>
            <person name="Frangeul L."/>
            <person name="Goeffon A."/>
            <person name="Jauniaux N."/>
            <person name="Kachouri-Lafond R."/>
            <person name="Payen C."/>
            <person name="Potier S."/>
            <person name="Pribylova L."/>
            <person name="Ozanne C."/>
            <person name="Richard G.-F."/>
            <person name="Sacerdot C."/>
            <person name="Straub M.-L."/>
            <person name="Talla E."/>
        </authorList>
    </citation>
    <scope>NUCLEOTIDE SEQUENCE [LARGE SCALE GENOMIC DNA]</scope>
    <source>
        <strain evidence="13">ATCC 56472 / CBS 6340 / NRRL Y-8284</strain>
        <strain evidence="11">CBS 6340</strain>
    </source>
</reference>
<dbReference type="OrthoDB" id="2241241at2759"/>
<keyword evidence="3" id="KW-0813">Transport</keyword>
<dbReference type="FunCoup" id="C5DDD7">
    <property type="interactions" value="49"/>
</dbReference>
<dbReference type="CDD" id="cd17322">
    <property type="entry name" value="MFS_ARN_like"/>
    <property type="match status" value="1"/>
</dbReference>